<name>A0ABR7SWD5_9ACTN</name>
<dbReference type="Gene3D" id="3.40.50.150">
    <property type="entry name" value="Vaccinia Virus protein VP39"/>
    <property type="match status" value="1"/>
</dbReference>
<dbReference type="GO" id="GO:0008168">
    <property type="term" value="F:methyltransferase activity"/>
    <property type="evidence" value="ECO:0007669"/>
    <property type="project" value="UniProtKB-KW"/>
</dbReference>
<dbReference type="InterPro" id="IPR001077">
    <property type="entry name" value="COMT_C"/>
</dbReference>
<keyword evidence="2" id="KW-0808">Transferase</keyword>
<evidence type="ECO:0000259" key="6">
    <source>
        <dbReference type="Pfam" id="PF08100"/>
    </source>
</evidence>
<accession>A0ABR7SWD5</accession>
<organism evidence="7 8">
    <name type="scientific">Streptomyces polyasparticus</name>
    <dbReference type="NCBI Taxonomy" id="2767826"/>
    <lineage>
        <taxon>Bacteria</taxon>
        <taxon>Bacillati</taxon>
        <taxon>Actinomycetota</taxon>
        <taxon>Actinomycetes</taxon>
        <taxon>Kitasatosporales</taxon>
        <taxon>Streptomycetaceae</taxon>
        <taxon>Streptomyces</taxon>
    </lineage>
</organism>
<comment type="caution">
    <text evidence="7">The sequence shown here is derived from an EMBL/GenBank/DDBJ whole genome shotgun (WGS) entry which is preliminary data.</text>
</comment>
<dbReference type="InterPro" id="IPR029063">
    <property type="entry name" value="SAM-dependent_MTases_sf"/>
</dbReference>
<evidence type="ECO:0000256" key="3">
    <source>
        <dbReference type="ARBA" id="ARBA00022691"/>
    </source>
</evidence>
<dbReference type="PANTHER" id="PTHR43712:SF2">
    <property type="entry name" value="O-METHYLTRANSFERASE CICE"/>
    <property type="match status" value="1"/>
</dbReference>
<evidence type="ECO:0000313" key="7">
    <source>
        <dbReference type="EMBL" id="MBC9718960.1"/>
    </source>
</evidence>
<dbReference type="InterPro" id="IPR016461">
    <property type="entry name" value="COMT-like"/>
</dbReference>
<keyword evidence="3" id="KW-0949">S-adenosyl-L-methionine</keyword>
<reference evidence="7 8" key="1">
    <citation type="submission" date="2020-08" db="EMBL/GenBank/DDBJ databases">
        <title>Genemic of Streptomyces polyaspartic.</title>
        <authorList>
            <person name="Liu W."/>
        </authorList>
    </citation>
    <scope>NUCLEOTIDE SEQUENCE [LARGE SCALE GENOMIC DNA]</scope>
    <source>
        <strain evidence="7 8">TRM66268-LWL</strain>
    </source>
</reference>
<dbReference type="RefSeq" id="WP_187819374.1">
    <property type="nucleotide sequence ID" value="NZ_JACTVJ010000030.1"/>
</dbReference>
<evidence type="ECO:0000313" key="8">
    <source>
        <dbReference type="Proteomes" id="UP000642284"/>
    </source>
</evidence>
<dbReference type="Pfam" id="PF08100">
    <property type="entry name" value="Dimerisation"/>
    <property type="match status" value="1"/>
</dbReference>
<dbReference type="EMBL" id="JACTVJ010000030">
    <property type="protein sequence ID" value="MBC9718960.1"/>
    <property type="molecule type" value="Genomic_DNA"/>
</dbReference>
<dbReference type="Gene3D" id="1.10.287.1350">
    <property type="match status" value="1"/>
</dbReference>
<dbReference type="PROSITE" id="PS51683">
    <property type="entry name" value="SAM_OMT_II"/>
    <property type="match status" value="1"/>
</dbReference>
<dbReference type="InterPro" id="IPR036388">
    <property type="entry name" value="WH-like_DNA-bd_sf"/>
</dbReference>
<evidence type="ECO:0000256" key="2">
    <source>
        <dbReference type="ARBA" id="ARBA00022679"/>
    </source>
</evidence>
<dbReference type="InterPro" id="IPR012967">
    <property type="entry name" value="COMT_dimerisation"/>
</dbReference>
<protein>
    <submittedName>
        <fullName evidence="7">Methyltransferase</fullName>
    </submittedName>
</protein>
<dbReference type="GO" id="GO:0032259">
    <property type="term" value="P:methylation"/>
    <property type="evidence" value="ECO:0007669"/>
    <property type="project" value="UniProtKB-KW"/>
</dbReference>
<evidence type="ECO:0000256" key="1">
    <source>
        <dbReference type="ARBA" id="ARBA00022603"/>
    </source>
</evidence>
<dbReference type="Pfam" id="PF00891">
    <property type="entry name" value="Methyltransf_2"/>
    <property type="match status" value="1"/>
</dbReference>
<proteinExistence type="predicted"/>
<sequence>MITALSDDTSRLRAAVDFVTGQDSESLLPLLLPGLDGPELRALVEQCHFAHAALLVFPSHPDALHATLAECGLFTDAPPQPSVVVRERLALRYGRAAVDLEVGILRPAVLGHDGRSRVIEVFALTVPPGSALEDIAVQERVRHDEAHVAFEIDDPGPLVLRGLRSCFTHHGAVPDGGGYNPHENGTVFHFAAPASSKAPYRRIELYAPGDHRDQLDSHLTEFRRGQPAETMLRMLTGAWTTQALSVYAQLRVADAMDIDTARDAVALAGTVGADPDSLTVLLRYLAMLGVVVEEGPGTFRLTALGALLRGDDPGSMRPLALMYGGPFYESFGALAYTVRTGQVAFEHLFGTNHFDHFAADPQLAELFDQSMAASRRMFDPLPTHPVLAAAAGRPQGATVVDIAGGNGELLGRILAAHPGLDAVLLERPHVVEAARRRLDATRCTFVAGDFADVPSGKDVYLLSRILHDWNDETCRQILRHCAAAMTADADLLIVERLLPTDNSPSLATAWDLRMRCNIGGRERSLAHYARLLTDAGLVLVGESRLPLDSHVLHARRAPRTADSAGRGADGGRAHIV</sequence>
<gene>
    <name evidence="7" type="ORF">H9Y04_41180</name>
</gene>
<feature type="domain" description="O-methyltransferase dimerisation" evidence="6">
    <location>
        <begin position="233"/>
        <end position="308"/>
    </location>
</feature>
<evidence type="ECO:0000259" key="5">
    <source>
        <dbReference type="Pfam" id="PF00891"/>
    </source>
</evidence>
<dbReference type="SUPFAM" id="SSF53335">
    <property type="entry name" value="S-adenosyl-L-methionine-dependent methyltransferases"/>
    <property type="match status" value="1"/>
</dbReference>
<keyword evidence="8" id="KW-1185">Reference proteome</keyword>
<keyword evidence="1 7" id="KW-0489">Methyltransferase</keyword>
<feature type="region of interest" description="Disordered" evidence="4">
    <location>
        <begin position="556"/>
        <end position="576"/>
    </location>
</feature>
<dbReference type="Proteomes" id="UP000642284">
    <property type="component" value="Unassembled WGS sequence"/>
</dbReference>
<dbReference type="SUPFAM" id="SSF46785">
    <property type="entry name" value="Winged helix' DNA-binding domain"/>
    <property type="match status" value="1"/>
</dbReference>
<evidence type="ECO:0000256" key="4">
    <source>
        <dbReference type="SAM" id="MobiDB-lite"/>
    </source>
</evidence>
<dbReference type="PANTHER" id="PTHR43712">
    <property type="entry name" value="PUTATIVE (AFU_ORTHOLOGUE AFUA_4G14580)-RELATED"/>
    <property type="match status" value="1"/>
</dbReference>
<dbReference type="InterPro" id="IPR036390">
    <property type="entry name" value="WH_DNA-bd_sf"/>
</dbReference>
<feature type="domain" description="O-methyltransferase C-terminal" evidence="5">
    <location>
        <begin position="332"/>
        <end position="536"/>
    </location>
</feature>
<dbReference type="Gene3D" id="1.10.10.10">
    <property type="entry name" value="Winged helix-like DNA-binding domain superfamily/Winged helix DNA-binding domain"/>
    <property type="match status" value="1"/>
</dbReference>